<dbReference type="GO" id="GO:0032993">
    <property type="term" value="C:protein-DNA complex"/>
    <property type="evidence" value="ECO:0007669"/>
    <property type="project" value="TreeGrafter"/>
</dbReference>
<dbReference type="EMBL" id="LQYY01000065">
    <property type="protein sequence ID" value="KYD34016.1"/>
    <property type="molecule type" value="Genomic_DNA"/>
</dbReference>
<gene>
    <name evidence="7" type="ORF">B4114_1234</name>
    <name evidence="8" type="ORF">D9548_04980</name>
    <name evidence="6" type="ORF">GS8_937</name>
</gene>
<dbReference type="InterPro" id="IPR005119">
    <property type="entry name" value="LysR_subst-bd"/>
</dbReference>
<dbReference type="OrthoDB" id="9803735at2"/>
<dbReference type="GO" id="GO:0003700">
    <property type="term" value="F:DNA-binding transcription factor activity"/>
    <property type="evidence" value="ECO:0007669"/>
    <property type="project" value="InterPro"/>
</dbReference>
<dbReference type="FunFam" id="1.10.10.10:FF:000001">
    <property type="entry name" value="LysR family transcriptional regulator"/>
    <property type="match status" value="1"/>
</dbReference>
<reference evidence="7 9" key="1">
    <citation type="submission" date="2016-01" db="EMBL/GenBank/DDBJ databases">
        <title>Draft Genome Sequences of Seven Thermophilic Sporeformers Isolated from Foods.</title>
        <authorList>
            <person name="Berendsen E.M."/>
            <person name="Wells-Bennik M.H."/>
            <person name="Krawcyk A.O."/>
            <person name="De Jong A."/>
            <person name="Holsappel S."/>
            <person name="Eijlander R.T."/>
            <person name="Kuipers O.P."/>
        </authorList>
    </citation>
    <scope>NUCLEOTIDE SEQUENCE [LARGE SCALE GENOMIC DNA]</scope>
    <source>
        <strain evidence="7 9">B4114</strain>
    </source>
</reference>
<dbReference type="Pfam" id="PF00126">
    <property type="entry name" value="HTH_1"/>
    <property type="match status" value="1"/>
</dbReference>
<dbReference type="PANTHER" id="PTHR30346">
    <property type="entry name" value="TRANSCRIPTIONAL DUAL REGULATOR HCAR-RELATED"/>
    <property type="match status" value="1"/>
</dbReference>
<feature type="domain" description="HTH lysR-type" evidence="5">
    <location>
        <begin position="1"/>
        <end position="58"/>
    </location>
</feature>
<reference evidence="8 10" key="3">
    <citation type="submission" date="2018-10" db="EMBL/GenBank/DDBJ databases">
        <title>Geobacillus stearothermophilus in processing lines of powdered infant formula.</title>
        <authorList>
            <person name="Rhee M.S."/>
            <person name="Choi I.-G."/>
            <person name="Cho T.J."/>
            <person name="Park B."/>
        </authorList>
    </citation>
    <scope>NUCLEOTIDE SEQUENCE [LARGE SCALE GENOMIC DNA]</scope>
    <source>
        <strain evidence="8 10">FHS-PPGT130</strain>
    </source>
</reference>
<dbReference type="PANTHER" id="PTHR30346:SF28">
    <property type="entry name" value="HTH-TYPE TRANSCRIPTIONAL REGULATOR CYNR"/>
    <property type="match status" value="1"/>
</dbReference>
<comment type="caution">
    <text evidence="7">The sequence shown here is derived from an EMBL/GenBank/DDBJ whole genome shotgun (WGS) entry which is preliminary data.</text>
</comment>
<dbReference type="InterPro" id="IPR036390">
    <property type="entry name" value="WH_DNA-bd_sf"/>
</dbReference>
<dbReference type="InterPro" id="IPR000847">
    <property type="entry name" value="LysR_HTH_N"/>
</dbReference>
<keyword evidence="3" id="KW-0238">DNA-binding</keyword>
<evidence type="ECO:0000313" key="11">
    <source>
        <dbReference type="Proteomes" id="UP000773850"/>
    </source>
</evidence>
<protein>
    <submittedName>
        <fullName evidence="6">GltC transcription activator of glutamate synthase operon</fullName>
    </submittedName>
    <submittedName>
        <fullName evidence="8">LysR family transcriptional regulator</fullName>
    </submittedName>
</protein>
<dbReference type="PATRIC" id="fig|1422.15.peg.2137"/>
<dbReference type="AlphaFoldDB" id="A0A0K9HCN4"/>
<dbReference type="SUPFAM" id="SSF46785">
    <property type="entry name" value="Winged helix' DNA-binding domain"/>
    <property type="match status" value="1"/>
</dbReference>
<evidence type="ECO:0000313" key="8">
    <source>
        <dbReference type="EMBL" id="RLQ14569.1"/>
    </source>
</evidence>
<dbReference type="RefSeq" id="WP_033016617.1">
    <property type="nucleotide sequence ID" value="NZ_CBCSGJ010000033.1"/>
</dbReference>
<evidence type="ECO:0000256" key="1">
    <source>
        <dbReference type="ARBA" id="ARBA00009437"/>
    </source>
</evidence>
<reference evidence="6 11" key="2">
    <citation type="submission" date="2016-03" db="EMBL/GenBank/DDBJ databases">
        <title>Spore heat resistance.</title>
        <authorList>
            <person name="Boekhorst J."/>
            <person name="Berendsen E.M."/>
            <person name="Wells-Bennik M.H."/>
            <person name="Kuipers O.P."/>
        </authorList>
    </citation>
    <scope>NUCLEOTIDE SEQUENCE [LARGE SCALE GENOMIC DNA]</scope>
    <source>
        <strain evidence="6 11">GS8</strain>
    </source>
</reference>
<keyword evidence="11" id="KW-1185">Reference proteome</keyword>
<dbReference type="GeneID" id="89612237"/>
<dbReference type="EMBL" id="LUCS01000018">
    <property type="protein sequence ID" value="KAF6511361.1"/>
    <property type="molecule type" value="Genomic_DNA"/>
</dbReference>
<evidence type="ECO:0000256" key="4">
    <source>
        <dbReference type="ARBA" id="ARBA00023163"/>
    </source>
</evidence>
<dbReference type="Proteomes" id="UP000773850">
    <property type="component" value="Unassembled WGS sequence"/>
</dbReference>
<sequence length="303" mass="34046">MELRQLQYFVEVARREHVSEAADALHVAQSAISRQIANLEAELGVQLFEREGRNVKLTPIGRHFLSHAEAVLKAVEDAKQQIEEYLDPERGTIKIGFPTSLASHMMPMVISAFKAEHPNVSFHLRQGSYYYLIEAVKKREIDLAFLGPIPVHEIGIKGEILFSEPFAALLPNSHPLARRDRIVLNELRHDPFVTFPKGYILHQIVIDACHQAGFSPNISSEGEDLDAIKGLVSAGIGVTLLPESALSESLLRYAAKVPIEMPQVKRNVGIIISDHHELAPSVKVFYRFVKDFFAELERYQLRG</sequence>
<dbReference type="InterPro" id="IPR036388">
    <property type="entry name" value="WH-like_DNA-bd_sf"/>
</dbReference>
<name>A0A0K9HCN4_GEOSE</name>
<comment type="similarity">
    <text evidence="1">Belongs to the LysR transcriptional regulatory family.</text>
</comment>
<dbReference type="CDD" id="cd08434">
    <property type="entry name" value="PBP2_GltC_like"/>
    <property type="match status" value="1"/>
</dbReference>
<dbReference type="Gene3D" id="1.10.10.10">
    <property type="entry name" value="Winged helix-like DNA-binding domain superfamily/Winged helix DNA-binding domain"/>
    <property type="match status" value="1"/>
</dbReference>
<keyword evidence="2" id="KW-0805">Transcription regulation</keyword>
<dbReference type="EMBL" id="RCTJ01000010">
    <property type="protein sequence ID" value="RLQ14569.1"/>
    <property type="molecule type" value="Genomic_DNA"/>
</dbReference>
<accession>A0A0K9HCN4</accession>
<evidence type="ECO:0000313" key="10">
    <source>
        <dbReference type="Proteomes" id="UP000266922"/>
    </source>
</evidence>
<dbReference type="SUPFAM" id="SSF53850">
    <property type="entry name" value="Periplasmic binding protein-like II"/>
    <property type="match status" value="1"/>
</dbReference>
<dbReference type="Proteomes" id="UP000266922">
    <property type="component" value="Unassembled WGS sequence"/>
</dbReference>
<dbReference type="Proteomes" id="UP000075517">
    <property type="component" value="Unassembled WGS sequence"/>
</dbReference>
<evidence type="ECO:0000259" key="5">
    <source>
        <dbReference type="PROSITE" id="PS50931"/>
    </source>
</evidence>
<dbReference type="PROSITE" id="PS50931">
    <property type="entry name" value="HTH_LYSR"/>
    <property type="match status" value="1"/>
</dbReference>
<proteinExistence type="inferred from homology"/>
<evidence type="ECO:0000256" key="3">
    <source>
        <dbReference type="ARBA" id="ARBA00023125"/>
    </source>
</evidence>
<evidence type="ECO:0000256" key="2">
    <source>
        <dbReference type="ARBA" id="ARBA00023015"/>
    </source>
</evidence>
<organism evidence="7 9">
    <name type="scientific">Geobacillus stearothermophilus</name>
    <name type="common">Bacillus stearothermophilus</name>
    <dbReference type="NCBI Taxonomy" id="1422"/>
    <lineage>
        <taxon>Bacteria</taxon>
        <taxon>Bacillati</taxon>
        <taxon>Bacillota</taxon>
        <taxon>Bacilli</taxon>
        <taxon>Bacillales</taxon>
        <taxon>Anoxybacillaceae</taxon>
        <taxon>Geobacillus</taxon>
    </lineage>
</organism>
<dbReference type="Gene3D" id="3.40.190.290">
    <property type="match status" value="1"/>
</dbReference>
<dbReference type="Pfam" id="PF03466">
    <property type="entry name" value="LysR_substrate"/>
    <property type="match status" value="1"/>
</dbReference>
<evidence type="ECO:0000313" key="9">
    <source>
        <dbReference type="Proteomes" id="UP000075517"/>
    </source>
</evidence>
<evidence type="ECO:0000313" key="7">
    <source>
        <dbReference type="EMBL" id="KYD34016.1"/>
    </source>
</evidence>
<dbReference type="PRINTS" id="PR00039">
    <property type="entry name" value="HTHLYSR"/>
</dbReference>
<evidence type="ECO:0000313" key="6">
    <source>
        <dbReference type="EMBL" id="KAF6511361.1"/>
    </source>
</evidence>
<keyword evidence="4" id="KW-0804">Transcription</keyword>
<dbReference type="GO" id="GO:0003677">
    <property type="term" value="F:DNA binding"/>
    <property type="evidence" value="ECO:0007669"/>
    <property type="project" value="UniProtKB-KW"/>
</dbReference>